<organism evidence="1 2">
    <name type="scientific">Paenalkalicoccus suaedae</name>
    <dbReference type="NCBI Taxonomy" id="2592382"/>
    <lineage>
        <taxon>Bacteria</taxon>
        <taxon>Bacillati</taxon>
        <taxon>Bacillota</taxon>
        <taxon>Bacilli</taxon>
        <taxon>Bacillales</taxon>
        <taxon>Bacillaceae</taxon>
        <taxon>Paenalkalicoccus</taxon>
    </lineage>
</organism>
<dbReference type="Gene3D" id="3.40.50.1240">
    <property type="entry name" value="Phosphoglycerate mutase-like"/>
    <property type="match status" value="1"/>
</dbReference>
<evidence type="ECO:0000313" key="1">
    <source>
        <dbReference type="EMBL" id="QKS71621.1"/>
    </source>
</evidence>
<protein>
    <submittedName>
        <fullName evidence="1">Histidine phosphatase family protein</fullName>
    </submittedName>
</protein>
<dbReference type="InterPro" id="IPR029033">
    <property type="entry name" value="His_PPase_superfam"/>
</dbReference>
<dbReference type="KEGG" id="psua:FLK61_33590"/>
<accession>A0A859FF72</accession>
<keyword evidence="2" id="KW-1185">Reference proteome</keyword>
<sequence>MSKLIFVKHSIPEMNSDLPHHEWQLSVEGKDQALKLANQLRSFKVNKFYSSEERSSIETTYLIASELLKRWEPVQGISHDCQVVTAMKYPKPIWKEKIKQFLTMKDHVILGNETASDVKTRIKLELEKLISNVGSNEDICVITSSITMALFIEDYSSNQASELWDGFLEPIIAVIDLDSRRMTKLSTVNALTR</sequence>
<reference evidence="2" key="1">
    <citation type="submission" date="2019-07" db="EMBL/GenBank/DDBJ databases">
        <title>Bacillus alkalisoli sp. nov. isolated from saline soil.</title>
        <authorList>
            <person name="Sun J.-Q."/>
            <person name="Xu L."/>
        </authorList>
    </citation>
    <scope>NUCLEOTIDE SEQUENCE [LARGE SCALE GENOMIC DNA]</scope>
    <source>
        <strain evidence="2">M4U3P1</strain>
    </source>
</reference>
<evidence type="ECO:0000313" key="2">
    <source>
        <dbReference type="Proteomes" id="UP000318138"/>
    </source>
</evidence>
<dbReference type="Pfam" id="PF00300">
    <property type="entry name" value="His_Phos_1"/>
    <property type="match status" value="1"/>
</dbReference>
<dbReference type="Proteomes" id="UP000318138">
    <property type="component" value="Chromosome"/>
</dbReference>
<gene>
    <name evidence="1" type="ORF">FLK61_33590</name>
</gene>
<dbReference type="EMBL" id="CP041372">
    <property type="protein sequence ID" value="QKS71621.1"/>
    <property type="molecule type" value="Genomic_DNA"/>
</dbReference>
<name>A0A859FF72_9BACI</name>
<dbReference type="InterPro" id="IPR013078">
    <property type="entry name" value="His_Pase_superF_clade-1"/>
</dbReference>
<dbReference type="SUPFAM" id="SSF53254">
    <property type="entry name" value="Phosphoglycerate mutase-like"/>
    <property type="match status" value="1"/>
</dbReference>
<proteinExistence type="predicted"/>
<dbReference type="RefSeq" id="WP_176009655.1">
    <property type="nucleotide sequence ID" value="NZ_CP041372.2"/>
</dbReference>
<dbReference type="AlphaFoldDB" id="A0A859FF72"/>